<sequence>MGIGAFFNSLYAFLFGGILGYHLYDQITLPGQPEIEFRQFSGYIDIDPNAGRSLFYYFVEAEKDPLDLPLTIWLTGGPGCSSVADSFVGIGPFTTTNNAHALKINPYAWSKDKDLLTFFVKWFEKYPIFKFRDLYICGISYAGHFVTLLANSLLHFNNETKSTRFNLKGLALGSPVLRYKLDVIAQYELYASKGMISHKMYHKILKQCNETDEDNYSNDSPEWSESCENVMNKALLTAFNVSSVREANKMRFDIVRNPCDGRIEDLIAGKEISMVVGGIDMCIPNRVDFYFGMPEVQQAFHGNRTHLGYKYSGCFQNSGLNYSIADQHVDMLPILKEILEQSVPITIFSGEDDGAVPMIGTLRHVKKLASEINFTLTKDEAWNHENKEGGRLYKFGDLLTFMSVKGANHHVPLSKPSQALYIFENH</sequence>
<dbReference type="PRINTS" id="PR00724">
    <property type="entry name" value="CRBOXYPTASEC"/>
</dbReference>
<dbReference type="OrthoDB" id="443318at2759"/>
<dbReference type="Proteomes" id="UP000593576">
    <property type="component" value="Unassembled WGS sequence"/>
</dbReference>
<keyword evidence="3" id="KW-1185">Reference proteome</keyword>
<evidence type="ECO:0000313" key="2">
    <source>
        <dbReference type="EMBL" id="MBA0848397.1"/>
    </source>
</evidence>
<dbReference type="PANTHER" id="PTHR11802">
    <property type="entry name" value="SERINE PROTEASE FAMILY S10 SERINE CARBOXYPEPTIDASE"/>
    <property type="match status" value="1"/>
</dbReference>
<dbReference type="EMBL" id="JABFAF010000002">
    <property type="protein sequence ID" value="MBA0848397.1"/>
    <property type="molecule type" value="Genomic_DNA"/>
</dbReference>
<comment type="caution">
    <text evidence="2">The sequence shown here is derived from an EMBL/GenBank/DDBJ whole genome shotgun (WGS) entry which is preliminary data.</text>
</comment>
<dbReference type="Pfam" id="PF00450">
    <property type="entry name" value="Peptidase_S10"/>
    <property type="match status" value="1"/>
</dbReference>
<evidence type="ECO:0000256" key="1">
    <source>
        <dbReference type="ARBA" id="ARBA00009431"/>
    </source>
</evidence>
<reference evidence="2 3" key="1">
    <citation type="journal article" date="2019" name="Genome Biol. Evol.">
        <title>Insights into the evolution of the New World diploid cottons (Gossypium, subgenus Houzingenia) based on genome sequencing.</title>
        <authorList>
            <person name="Grover C.E."/>
            <person name="Arick M.A. 2nd"/>
            <person name="Thrash A."/>
            <person name="Conover J.L."/>
            <person name="Sanders W.S."/>
            <person name="Peterson D.G."/>
            <person name="Frelichowski J.E."/>
            <person name="Scheffler J.A."/>
            <person name="Scheffler B.E."/>
            <person name="Wendel J.F."/>
        </authorList>
    </citation>
    <scope>NUCLEOTIDE SEQUENCE [LARGE SCALE GENOMIC DNA]</scope>
    <source>
        <strain evidence="2">1</strain>
        <tissue evidence="2">Leaf</tissue>
    </source>
</reference>
<name>A0A7J9KPJ3_GOSSC</name>
<dbReference type="PANTHER" id="PTHR11802:SF227">
    <property type="entry name" value="SERINE CARBOXYPEPTIDASE-LIKE 41"/>
    <property type="match status" value="1"/>
</dbReference>
<dbReference type="AlphaFoldDB" id="A0A7J9KPJ3"/>
<dbReference type="Gene3D" id="3.40.50.11320">
    <property type="match status" value="1"/>
</dbReference>
<evidence type="ECO:0000313" key="3">
    <source>
        <dbReference type="Proteomes" id="UP000593576"/>
    </source>
</evidence>
<dbReference type="Gene3D" id="6.10.250.940">
    <property type="match status" value="1"/>
</dbReference>
<organism evidence="2 3">
    <name type="scientific">Gossypium schwendimanii</name>
    <name type="common">Cotton</name>
    <dbReference type="NCBI Taxonomy" id="34291"/>
    <lineage>
        <taxon>Eukaryota</taxon>
        <taxon>Viridiplantae</taxon>
        <taxon>Streptophyta</taxon>
        <taxon>Embryophyta</taxon>
        <taxon>Tracheophyta</taxon>
        <taxon>Spermatophyta</taxon>
        <taxon>Magnoliopsida</taxon>
        <taxon>eudicotyledons</taxon>
        <taxon>Gunneridae</taxon>
        <taxon>Pentapetalae</taxon>
        <taxon>rosids</taxon>
        <taxon>malvids</taxon>
        <taxon>Malvales</taxon>
        <taxon>Malvaceae</taxon>
        <taxon>Malvoideae</taxon>
        <taxon>Gossypium</taxon>
    </lineage>
</organism>
<gene>
    <name evidence="2" type="ORF">Goshw_001580</name>
</gene>
<protein>
    <recommendedName>
        <fullName evidence="4">Serine carboxypeptidase-like 44</fullName>
    </recommendedName>
</protein>
<dbReference type="GO" id="GO:0006508">
    <property type="term" value="P:proteolysis"/>
    <property type="evidence" value="ECO:0007669"/>
    <property type="project" value="InterPro"/>
</dbReference>
<dbReference type="SUPFAM" id="SSF53474">
    <property type="entry name" value="alpha/beta-Hydrolases"/>
    <property type="match status" value="1"/>
</dbReference>
<evidence type="ECO:0008006" key="4">
    <source>
        <dbReference type="Google" id="ProtNLM"/>
    </source>
</evidence>
<dbReference type="GO" id="GO:0004185">
    <property type="term" value="F:serine-type carboxypeptidase activity"/>
    <property type="evidence" value="ECO:0007669"/>
    <property type="project" value="InterPro"/>
</dbReference>
<dbReference type="InterPro" id="IPR001563">
    <property type="entry name" value="Peptidase_S10"/>
</dbReference>
<dbReference type="Gene3D" id="3.40.50.1820">
    <property type="entry name" value="alpha/beta hydrolase"/>
    <property type="match status" value="2"/>
</dbReference>
<dbReference type="InterPro" id="IPR029058">
    <property type="entry name" value="AB_hydrolase_fold"/>
</dbReference>
<accession>A0A7J9KPJ3</accession>
<comment type="similarity">
    <text evidence="1">Belongs to the peptidase S10 family.</text>
</comment>
<feature type="non-terminal residue" evidence="2">
    <location>
        <position position="426"/>
    </location>
</feature>
<proteinExistence type="inferred from homology"/>